<evidence type="ECO:0000313" key="3">
    <source>
        <dbReference type="EMBL" id="KAJ4950680.1"/>
    </source>
</evidence>
<dbReference type="InterPro" id="IPR036908">
    <property type="entry name" value="RlpA-like_sf"/>
</dbReference>
<feature type="domain" description="Expansin-like EG45" evidence="2">
    <location>
        <begin position="25"/>
        <end position="130"/>
    </location>
</feature>
<evidence type="ECO:0000259" key="2">
    <source>
        <dbReference type="PROSITE" id="PS50842"/>
    </source>
</evidence>
<evidence type="ECO:0000313" key="4">
    <source>
        <dbReference type="Proteomes" id="UP001141806"/>
    </source>
</evidence>
<dbReference type="PROSITE" id="PS50842">
    <property type="entry name" value="EXPANSIN_EG45"/>
    <property type="match status" value="1"/>
</dbReference>
<dbReference type="InterPro" id="IPR009009">
    <property type="entry name" value="RlpA-like_DPBB"/>
</dbReference>
<dbReference type="Pfam" id="PF03330">
    <property type="entry name" value="DPBB_1"/>
    <property type="match status" value="1"/>
</dbReference>
<keyword evidence="4" id="KW-1185">Reference proteome</keyword>
<accession>A0A9Q0GQM7</accession>
<gene>
    <name evidence="3" type="ORF">NE237_027512</name>
</gene>
<dbReference type="SUPFAM" id="SSF50685">
    <property type="entry name" value="Barwin-like endoglucanases"/>
    <property type="match status" value="1"/>
</dbReference>
<dbReference type="OrthoDB" id="587249at2759"/>
<dbReference type="PANTHER" id="PTHR47480:SF5">
    <property type="entry name" value="EG45-LIKE DOMAIN CONTAINING PROTEIN"/>
    <property type="match status" value="1"/>
</dbReference>
<feature type="signal peptide" evidence="1">
    <location>
        <begin position="1"/>
        <end position="22"/>
    </location>
</feature>
<dbReference type="InterPro" id="IPR007112">
    <property type="entry name" value="Expansin/allergen_DPBB_dom"/>
</dbReference>
<proteinExistence type="predicted"/>
<evidence type="ECO:0000256" key="1">
    <source>
        <dbReference type="SAM" id="SignalP"/>
    </source>
</evidence>
<dbReference type="PANTHER" id="PTHR47480">
    <property type="entry name" value="EG45-LIKE DOMAIN CONTAINING PROTEIN"/>
    <property type="match status" value="1"/>
</dbReference>
<dbReference type="AlphaFoldDB" id="A0A9Q0GQM7"/>
<reference evidence="3" key="1">
    <citation type="journal article" date="2023" name="Plant J.">
        <title>The genome of the king protea, Protea cynaroides.</title>
        <authorList>
            <person name="Chang J."/>
            <person name="Duong T.A."/>
            <person name="Schoeman C."/>
            <person name="Ma X."/>
            <person name="Roodt D."/>
            <person name="Barker N."/>
            <person name="Li Z."/>
            <person name="Van de Peer Y."/>
            <person name="Mizrachi E."/>
        </authorList>
    </citation>
    <scope>NUCLEOTIDE SEQUENCE</scope>
    <source>
        <tissue evidence="3">Young leaves</tissue>
    </source>
</reference>
<dbReference type="EMBL" id="JAMYWD010000012">
    <property type="protein sequence ID" value="KAJ4950680.1"/>
    <property type="molecule type" value="Genomic_DNA"/>
</dbReference>
<name>A0A9Q0GQM7_9MAGN</name>
<sequence>MMLNLVILFMGWLCVFSPAVMGDIGTATSYDPPYIPTKCKGYDQGQFPEDGLFAAASNGIWDNGAACNRRYQLRCISGPNRPCKDESIVVKVVDICHNNPCPATLALSKKAFDTISRIPNVKVNIEYIQI</sequence>
<protein>
    <recommendedName>
        <fullName evidence="2">Expansin-like EG45 domain-containing protein</fullName>
    </recommendedName>
</protein>
<dbReference type="CDD" id="cd22269">
    <property type="entry name" value="DPBB_EG45-like"/>
    <property type="match status" value="1"/>
</dbReference>
<feature type="chain" id="PRO_5040202256" description="Expansin-like EG45 domain-containing protein" evidence="1">
    <location>
        <begin position="23"/>
        <end position="130"/>
    </location>
</feature>
<organism evidence="3 4">
    <name type="scientific">Protea cynaroides</name>
    <dbReference type="NCBI Taxonomy" id="273540"/>
    <lineage>
        <taxon>Eukaryota</taxon>
        <taxon>Viridiplantae</taxon>
        <taxon>Streptophyta</taxon>
        <taxon>Embryophyta</taxon>
        <taxon>Tracheophyta</taxon>
        <taxon>Spermatophyta</taxon>
        <taxon>Magnoliopsida</taxon>
        <taxon>Proteales</taxon>
        <taxon>Proteaceae</taxon>
        <taxon>Protea</taxon>
    </lineage>
</organism>
<dbReference type="Gene3D" id="2.40.40.10">
    <property type="entry name" value="RlpA-like domain"/>
    <property type="match status" value="1"/>
</dbReference>
<comment type="caution">
    <text evidence="3">The sequence shown here is derived from an EMBL/GenBank/DDBJ whole genome shotgun (WGS) entry which is preliminary data.</text>
</comment>
<dbReference type="Proteomes" id="UP001141806">
    <property type="component" value="Unassembled WGS sequence"/>
</dbReference>
<keyword evidence="1" id="KW-0732">Signal</keyword>